<gene>
    <name evidence="2" type="ORF">AGR4A_Cc190085</name>
</gene>
<organism evidence="2 3">
    <name type="scientific">Agrobacterium tumefaciens str. B6</name>
    <dbReference type="NCBI Taxonomy" id="1183423"/>
    <lineage>
        <taxon>Bacteria</taxon>
        <taxon>Pseudomonadati</taxon>
        <taxon>Pseudomonadota</taxon>
        <taxon>Alphaproteobacteria</taxon>
        <taxon>Hyphomicrobiales</taxon>
        <taxon>Rhizobiaceae</taxon>
        <taxon>Rhizobium/Agrobacterium group</taxon>
        <taxon>Agrobacterium</taxon>
        <taxon>Agrobacterium tumefaciens complex</taxon>
    </lineage>
</organism>
<sequence>MDCDTCRELLAEGLDLCVRARQMDAMDRREAALKASKVPEEWLESGKFDEYVERHNIDRPHAPIATRSGTVRLWVEEQYQTDLAEWEKKSRHHLMQGCRAALERSEGSPRPVDMEDENV</sequence>
<dbReference type="AlphaFoldDB" id="A0A822UYE2"/>
<evidence type="ECO:0000313" key="2">
    <source>
        <dbReference type="EMBL" id="CVI15331.1"/>
    </source>
</evidence>
<comment type="caution">
    <text evidence="2">The sequence shown here is derived from an EMBL/GenBank/DDBJ whole genome shotgun (WGS) entry which is preliminary data.</text>
</comment>
<dbReference type="EMBL" id="FCNL01000011">
    <property type="protein sequence ID" value="CVI15331.1"/>
    <property type="molecule type" value="Genomic_DNA"/>
</dbReference>
<proteinExistence type="predicted"/>
<feature type="region of interest" description="Disordered" evidence="1">
    <location>
        <begin position="97"/>
        <end position="119"/>
    </location>
</feature>
<evidence type="ECO:0000256" key="1">
    <source>
        <dbReference type="SAM" id="MobiDB-lite"/>
    </source>
</evidence>
<name>A0A822UYE2_AGRTU</name>
<evidence type="ECO:0000313" key="3">
    <source>
        <dbReference type="Proteomes" id="UP000192074"/>
    </source>
</evidence>
<dbReference type="RefSeq" id="WP_060723253.1">
    <property type="nucleotide sequence ID" value="NZ_LMVK01000004.1"/>
</dbReference>
<dbReference type="Proteomes" id="UP000192074">
    <property type="component" value="Unassembled WGS sequence"/>
</dbReference>
<accession>A0A822UYE2</accession>
<protein>
    <submittedName>
        <fullName evidence="2">Uncharacterized protein</fullName>
    </submittedName>
</protein>
<reference evidence="2 3" key="1">
    <citation type="submission" date="2016-01" db="EMBL/GenBank/DDBJ databases">
        <authorList>
            <person name="Regsiter A."/>
            <person name="william w."/>
        </authorList>
    </citation>
    <scope>NUCLEOTIDE SEQUENCE [LARGE SCALE GENOMIC DNA]</scope>
    <source>
        <strain evidence="2 3">B6</strain>
    </source>
</reference>